<dbReference type="Proteomes" id="UP000030690">
    <property type="component" value="Unassembled WGS sequence"/>
</dbReference>
<evidence type="ECO:0000313" key="2">
    <source>
        <dbReference type="Proteomes" id="UP000030690"/>
    </source>
</evidence>
<dbReference type="EMBL" id="KI925111">
    <property type="protein sequence ID" value="ETW17860.1"/>
    <property type="molecule type" value="Genomic_DNA"/>
</dbReference>
<dbReference type="AlphaFoldDB" id="A0A024V6L9"/>
<reference evidence="1 2" key="2">
    <citation type="submission" date="2013-02" db="EMBL/GenBank/DDBJ databases">
        <title>The Genome Sequence of Plasmodium falciparum Vietnam Oak-Knoll (FVO).</title>
        <authorList>
            <consortium name="The Broad Institute Genome Sequencing Platform"/>
            <consortium name="The Broad Institute Genome Sequencing Center for Infectious Disease"/>
            <person name="Neafsey D."/>
            <person name="Cheeseman I."/>
            <person name="Volkman S."/>
            <person name="Adams J."/>
            <person name="Walker B."/>
            <person name="Young S.K."/>
            <person name="Zeng Q."/>
            <person name="Gargeya S."/>
            <person name="Fitzgerald M."/>
            <person name="Haas B."/>
            <person name="Abouelleil A."/>
            <person name="Alvarado L."/>
            <person name="Arachchi H.M."/>
            <person name="Berlin A.M."/>
            <person name="Chapman S.B."/>
            <person name="Dewar J."/>
            <person name="Goldberg J."/>
            <person name="Griggs A."/>
            <person name="Gujja S."/>
            <person name="Hansen M."/>
            <person name="Howarth C."/>
            <person name="Imamovic A."/>
            <person name="Larimer J."/>
            <person name="McCowan C."/>
            <person name="Murphy C."/>
            <person name="Neiman D."/>
            <person name="Pearson M."/>
            <person name="Priest M."/>
            <person name="Roberts A."/>
            <person name="Saif S."/>
            <person name="Shea T."/>
            <person name="Sisk P."/>
            <person name="Sykes S."/>
            <person name="Wortman J."/>
            <person name="Nusbaum C."/>
            <person name="Birren B."/>
        </authorList>
    </citation>
    <scope>NUCLEOTIDE SEQUENCE [LARGE SCALE GENOMIC DNA]</scope>
    <source>
        <strain evidence="2">Vietnam Oak-Knoll (FVO)</strain>
    </source>
</reference>
<protein>
    <submittedName>
        <fullName evidence="1">Uncharacterized protein</fullName>
    </submittedName>
</protein>
<organism evidence="1 2">
    <name type="scientific">Plasmodium falciparum Vietnam Oak-Knoll</name>
    <name type="common">FVO</name>
    <dbReference type="NCBI Taxonomy" id="1036723"/>
    <lineage>
        <taxon>Eukaryota</taxon>
        <taxon>Sar</taxon>
        <taxon>Alveolata</taxon>
        <taxon>Apicomplexa</taxon>
        <taxon>Aconoidasida</taxon>
        <taxon>Haemosporida</taxon>
        <taxon>Plasmodiidae</taxon>
        <taxon>Plasmodium</taxon>
        <taxon>Plasmodium (Laverania)</taxon>
    </lineage>
</organism>
<reference evidence="1 2" key="1">
    <citation type="submission" date="2013-02" db="EMBL/GenBank/DDBJ databases">
        <title>The Genome Annotation of Plasmodium falciparum Vietnam Oak-Knoll (FVO).</title>
        <authorList>
            <consortium name="The Broad Institute Genome Sequencing Platform"/>
            <consortium name="The Broad Institute Genome Sequencing Center for Infectious Disease"/>
            <person name="Neafsey D."/>
            <person name="Hoffman S."/>
            <person name="Volkman S."/>
            <person name="Rosenthal P."/>
            <person name="Walker B."/>
            <person name="Young S.K."/>
            <person name="Zeng Q."/>
            <person name="Gargeya S."/>
            <person name="Fitzgerald M."/>
            <person name="Haas B."/>
            <person name="Abouelleil A."/>
            <person name="Allen A.W."/>
            <person name="Alvarado L."/>
            <person name="Arachchi H.M."/>
            <person name="Berlin A.M."/>
            <person name="Chapman S.B."/>
            <person name="Gainer-Dewar J."/>
            <person name="Goldberg J."/>
            <person name="Griggs A."/>
            <person name="Gujja S."/>
            <person name="Hansen M."/>
            <person name="Howarth C."/>
            <person name="Imamovic A."/>
            <person name="Ireland A."/>
            <person name="Larimer J."/>
            <person name="McCowan C."/>
            <person name="Murphy C."/>
            <person name="Pearson M."/>
            <person name="Poon T.W."/>
            <person name="Priest M."/>
            <person name="Roberts A."/>
            <person name="Saif S."/>
            <person name="Shea T."/>
            <person name="Sisk P."/>
            <person name="Sykes S."/>
            <person name="Wortman J."/>
            <person name="Nusbaum C."/>
            <person name="Birren B."/>
        </authorList>
    </citation>
    <scope>NUCLEOTIDE SEQUENCE [LARGE SCALE GENOMIC DNA]</scope>
    <source>
        <strain evidence="2">Vietnam Oak-Knoll (FVO)</strain>
    </source>
</reference>
<evidence type="ECO:0000313" key="1">
    <source>
        <dbReference type="EMBL" id="ETW17860.1"/>
    </source>
</evidence>
<gene>
    <name evidence="1" type="ORF">PFFVO_03234</name>
</gene>
<sequence>MYQEYKQEKMEKKINILKCGILKYGILLLKQYYKYFSSQKYRLFHIIIRKRKKKTRNLYFKNFEYA</sequence>
<name>A0A024V6L9_PLAFA</name>
<accession>A0A024V6L9</accession>
<proteinExistence type="predicted"/>